<proteinExistence type="predicted"/>
<keyword evidence="3" id="KW-1185">Reference proteome</keyword>
<sequence length="158" mass="18352">MTSEFDDEQMQLLRRLPAVRAVTRTRIYYTREFRDEFLRRSAAGHSPTSIFRAFGLDPQVIGAKRIERCADRWRREAERETAGQNGGHTHPTSLMKAADVQYPLAGALLNYRERIVRLEREVDELRRMVRDLQRQQEQSAQSAQAQEASQPPQEAPQQ</sequence>
<dbReference type="RefSeq" id="WP_125968617.1">
    <property type="nucleotide sequence ID" value="NZ_QXGK01000013.1"/>
</dbReference>
<dbReference type="OrthoDB" id="3231571at2"/>
<dbReference type="Proteomes" id="UP000287470">
    <property type="component" value="Unassembled WGS sequence"/>
</dbReference>
<name>A0A430FR64_9BIFI</name>
<feature type="region of interest" description="Disordered" evidence="1">
    <location>
        <begin position="131"/>
        <end position="158"/>
    </location>
</feature>
<dbReference type="Pfam" id="PF20310">
    <property type="entry name" value="HTH_Tnp_2"/>
    <property type="match status" value="1"/>
</dbReference>
<dbReference type="AlphaFoldDB" id="A0A430FR64"/>
<comment type="caution">
    <text evidence="2">The sequence shown here is derived from an EMBL/GenBank/DDBJ whole genome shotgun (WGS) entry which is preliminary data.</text>
</comment>
<organism evidence="2 3">
    <name type="scientific">Bifidobacterium samirii</name>
    <dbReference type="NCBI Taxonomy" id="2306974"/>
    <lineage>
        <taxon>Bacteria</taxon>
        <taxon>Bacillati</taxon>
        <taxon>Actinomycetota</taxon>
        <taxon>Actinomycetes</taxon>
        <taxon>Bifidobacteriales</taxon>
        <taxon>Bifidobacteriaceae</taxon>
        <taxon>Bifidobacterium</taxon>
    </lineage>
</organism>
<evidence type="ECO:0000256" key="1">
    <source>
        <dbReference type="SAM" id="MobiDB-lite"/>
    </source>
</evidence>
<evidence type="ECO:0000313" key="3">
    <source>
        <dbReference type="Proteomes" id="UP000287470"/>
    </source>
</evidence>
<gene>
    <name evidence="2" type="ORF">D2E24_1352</name>
</gene>
<accession>A0A430FR64</accession>
<dbReference type="EMBL" id="QXGK01000013">
    <property type="protein sequence ID" value="RSX55337.1"/>
    <property type="molecule type" value="Genomic_DNA"/>
</dbReference>
<feature type="compositionally biased region" description="Low complexity" evidence="1">
    <location>
        <begin position="135"/>
        <end position="158"/>
    </location>
</feature>
<reference evidence="2 3" key="1">
    <citation type="submission" date="2018-09" db="EMBL/GenBank/DDBJ databases">
        <title>Characterization of the phylogenetic diversity of five novel species belonging to the genus Bifidobacterium.</title>
        <authorList>
            <person name="Lugli G.A."/>
            <person name="Duranti S."/>
            <person name="Milani C."/>
        </authorList>
    </citation>
    <scope>NUCLEOTIDE SEQUENCE [LARGE SCALE GENOMIC DNA]</scope>
    <source>
        <strain evidence="2 3">2033B</strain>
    </source>
</reference>
<protein>
    <submittedName>
        <fullName evidence="2">Transposase</fullName>
    </submittedName>
</protein>
<dbReference type="InterPro" id="IPR046929">
    <property type="entry name" value="HTH_Tnp"/>
</dbReference>
<evidence type="ECO:0000313" key="2">
    <source>
        <dbReference type="EMBL" id="RSX55337.1"/>
    </source>
</evidence>